<feature type="transmembrane region" description="Helical" evidence="14">
    <location>
        <begin position="319"/>
        <end position="339"/>
    </location>
</feature>
<accession>A0AAD1U5Z9</accession>
<sequence length="482" mass="55008">MGHFHFGYLIHMMSILWDFTPCIYGFHPRNIRTVNVIANFIFLIMAAISSAFSWKFARFGKRKALIISSIIIFIGSSLLYIRSLSAMIIGRGIVGFGFGISSVVGPLFINEIAGSKYIEYCIATIQFWINIGFLIPSLLDFSLPREGRINPSNPENCLNFEGFHFIWREMIIPITLASVIQFVFLLLVFKKENPIYVQHCKDISHSLGAATRESTQELYHSGINYEEDSQQSSAKVETCLEKDTWKNMWKLSERKKIIASMIVRGFQQLTGMNVILNYGLTFIYDTRFPRISLSFSGSVTSMFFLIPSVYLLKKFGRKSLMMTGMIMACFSCCILFQMADQLAIVDHFIPIFGSMPNLTTTIFVWVFTISFWLNLASTPVLYCTETLTDKGMSIVTAFHWSLVTFVILLPSLAMAIFEQLYSNANFRSTNAFFFFLFSGTAMIGFFCTALFVVETKGKSKRQLSEDFKERVFSLRSSKIYKN</sequence>
<organism evidence="16 17">
    <name type="scientific">Euplotes crassus</name>
    <dbReference type="NCBI Taxonomy" id="5936"/>
    <lineage>
        <taxon>Eukaryota</taxon>
        <taxon>Sar</taxon>
        <taxon>Alveolata</taxon>
        <taxon>Ciliophora</taxon>
        <taxon>Intramacronucleata</taxon>
        <taxon>Spirotrichea</taxon>
        <taxon>Hypotrichia</taxon>
        <taxon>Euplotida</taxon>
        <taxon>Euplotidae</taxon>
        <taxon>Moneuplotes</taxon>
    </lineage>
</organism>
<feature type="domain" description="Major facilitator superfamily (MFS) profile" evidence="15">
    <location>
        <begin position="1"/>
        <end position="456"/>
    </location>
</feature>
<proteinExistence type="inferred from homology"/>
<evidence type="ECO:0000256" key="14">
    <source>
        <dbReference type="SAM" id="Phobius"/>
    </source>
</evidence>
<dbReference type="InterPro" id="IPR005828">
    <property type="entry name" value="MFS_sugar_transport-like"/>
</dbReference>
<comment type="subcellular location">
    <subcellularLocation>
        <location evidence="1">Membrane</location>
        <topology evidence="1">Multi-pass membrane protein</topology>
    </subcellularLocation>
</comment>
<dbReference type="GO" id="GO:0016020">
    <property type="term" value="C:membrane"/>
    <property type="evidence" value="ECO:0007669"/>
    <property type="project" value="UniProtKB-SubCell"/>
</dbReference>
<comment type="catalytic activity">
    <reaction evidence="10">
        <text>D-mannose(out) = D-mannose(in)</text>
        <dbReference type="Rhea" id="RHEA:78391"/>
        <dbReference type="ChEBI" id="CHEBI:4208"/>
    </reaction>
    <physiologicalReaction direction="left-to-right" evidence="10">
        <dbReference type="Rhea" id="RHEA:78392"/>
    </physiologicalReaction>
</comment>
<evidence type="ECO:0000256" key="10">
    <source>
        <dbReference type="ARBA" id="ARBA00044662"/>
    </source>
</evidence>
<feature type="transmembrane region" description="Helical" evidence="14">
    <location>
        <begin position="33"/>
        <end position="52"/>
    </location>
</feature>
<evidence type="ECO:0000256" key="9">
    <source>
        <dbReference type="ARBA" id="ARBA00044656"/>
    </source>
</evidence>
<keyword evidence="17" id="KW-1185">Reference proteome</keyword>
<feature type="transmembrane region" description="Helical" evidence="14">
    <location>
        <begin position="432"/>
        <end position="453"/>
    </location>
</feature>
<reference evidence="16" key="1">
    <citation type="submission" date="2023-07" db="EMBL/GenBank/DDBJ databases">
        <authorList>
            <consortium name="AG Swart"/>
            <person name="Singh M."/>
            <person name="Singh A."/>
            <person name="Seah K."/>
            <person name="Emmerich C."/>
        </authorList>
    </citation>
    <scope>NUCLEOTIDE SEQUENCE</scope>
    <source>
        <strain evidence="16">DP1</strain>
    </source>
</reference>
<dbReference type="Pfam" id="PF00083">
    <property type="entry name" value="Sugar_tr"/>
    <property type="match status" value="1"/>
</dbReference>
<feature type="transmembrane region" description="Helical" evidence="14">
    <location>
        <begin position="291"/>
        <end position="312"/>
    </location>
</feature>
<dbReference type="EMBL" id="CAMPGE010002287">
    <property type="protein sequence ID" value="CAI2361087.1"/>
    <property type="molecule type" value="Genomic_DNA"/>
</dbReference>
<feature type="transmembrane region" description="Helical" evidence="14">
    <location>
        <begin position="88"/>
        <end position="108"/>
    </location>
</feature>
<dbReference type="AlphaFoldDB" id="A0AAD1U5Z9"/>
<evidence type="ECO:0000313" key="17">
    <source>
        <dbReference type="Proteomes" id="UP001295684"/>
    </source>
</evidence>
<feature type="transmembrane region" description="Helical" evidence="14">
    <location>
        <begin position="362"/>
        <end position="382"/>
    </location>
</feature>
<keyword evidence="6 14" id="KW-0472">Membrane</keyword>
<comment type="similarity">
    <text evidence="2">Belongs to the major facilitator superfamily. Sugar transporter (TC 2.A.1.1) family.</text>
</comment>
<evidence type="ECO:0000256" key="2">
    <source>
        <dbReference type="ARBA" id="ARBA00010992"/>
    </source>
</evidence>
<dbReference type="SUPFAM" id="SSF103473">
    <property type="entry name" value="MFS general substrate transporter"/>
    <property type="match status" value="1"/>
</dbReference>
<evidence type="ECO:0000256" key="6">
    <source>
        <dbReference type="ARBA" id="ARBA00023136"/>
    </source>
</evidence>
<dbReference type="InterPro" id="IPR003663">
    <property type="entry name" value="Sugar/inositol_transpt"/>
</dbReference>
<feature type="transmembrane region" description="Helical" evidence="14">
    <location>
        <begin position="394"/>
        <end position="417"/>
    </location>
</feature>
<feature type="transmembrane region" description="Helical" evidence="14">
    <location>
        <begin position="257"/>
        <end position="279"/>
    </location>
</feature>
<evidence type="ECO:0000256" key="7">
    <source>
        <dbReference type="ARBA" id="ARBA00044637"/>
    </source>
</evidence>
<gene>
    <name evidence="16" type="ORF">ECRASSUSDP1_LOCUS2397</name>
</gene>
<evidence type="ECO:0000256" key="3">
    <source>
        <dbReference type="ARBA" id="ARBA00011738"/>
    </source>
</evidence>
<comment type="catalytic activity">
    <reaction evidence="7">
        <text>D-galactose(in) = D-galactose(out)</text>
        <dbReference type="Rhea" id="RHEA:34915"/>
        <dbReference type="ChEBI" id="CHEBI:4139"/>
    </reaction>
    <physiologicalReaction direction="right-to-left" evidence="7">
        <dbReference type="Rhea" id="RHEA:34917"/>
    </physiologicalReaction>
</comment>
<comment type="subunit">
    <text evidence="3">Homodimer.</text>
</comment>
<evidence type="ECO:0000256" key="11">
    <source>
        <dbReference type="ARBA" id="ARBA00044668"/>
    </source>
</evidence>
<dbReference type="PRINTS" id="PR00171">
    <property type="entry name" value="SUGRTRNSPORT"/>
</dbReference>
<evidence type="ECO:0000256" key="13">
    <source>
        <dbReference type="ARBA" id="ARBA00044780"/>
    </source>
</evidence>
<dbReference type="Proteomes" id="UP001295684">
    <property type="component" value="Unassembled WGS sequence"/>
</dbReference>
<keyword evidence="4 14" id="KW-0812">Transmembrane</keyword>
<comment type="catalytic activity">
    <reaction evidence="9">
        <text>D-xylose(out) = D-xylose(in)</text>
        <dbReference type="Rhea" id="RHEA:78427"/>
        <dbReference type="ChEBI" id="CHEBI:53455"/>
    </reaction>
    <physiologicalReaction direction="left-to-right" evidence="9">
        <dbReference type="Rhea" id="RHEA:78428"/>
    </physiologicalReaction>
</comment>
<name>A0AAD1U5Z9_EUPCR</name>
<comment type="catalytic activity">
    <reaction evidence="8">
        <text>D-glucose(out) = D-glucose(in)</text>
        <dbReference type="Rhea" id="RHEA:60376"/>
        <dbReference type="ChEBI" id="CHEBI:4167"/>
    </reaction>
    <physiologicalReaction direction="left-to-right" evidence="8">
        <dbReference type="Rhea" id="RHEA:60377"/>
    </physiologicalReaction>
</comment>
<evidence type="ECO:0000256" key="1">
    <source>
        <dbReference type="ARBA" id="ARBA00004141"/>
    </source>
</evidence>
<evidence type="ECO:0000256" key="12">
    <source>
        <dbReference type="ARBA" id="ARBA00044710"/>
    </source>
</evidence>
<dbReference type="PANTHER" id="PTHR48022">
    <property type="entry name" value="PLASTIDIC GLUCOSE TRANSPORTER 4"/>
    <property type="match status" value="1"/>
</dbReference>
<dbReference type="InterPro" id="IPR050360">
    <property type="entry name" value="MFS_Sugar_Transporters"/>
</dbReference>
<dbReference type="InterPro" id="IPR020846">
    <property type="entry name" value="MFS_dom"/>
</dbReference>
<dbReference type="PANTHER" id="PTHR48022:SF2">
    <property type="entry name" value="PLASTIDIC GLUCOSE TRANSPORTER 4"/>
    <property type="match status" value="1"/>
</dbReference>
<evidence type="ECO:0000256" key="8">
    <source>
        <dbReference type="ARBA" id="ARBA00044648"/>
    </source>
</evidence>
<feature type="transmembrane region" description="Helical" evidence="14">
    <location>
        <begin position="7"/>
        <end position="27"/>
    </location>
</feature>
<keyword evidence="5 14" id="KW-1133">Transmembrane helix</keyword>
<protein>
    <recommendedName>
        <fullName evidence="13">Hexose transporter 1</fullName>
    </recommendedName>
</protein>
<feature type="transmembrane region" description="Helical" evidence="14">
    <location>
        <begin position="120"/>
        <end position="139"/>
    </location>
</feature>
<evidence type="ECO:0000259" key="15">
    <source>
        <dbReference type="PROSITE" id="PS50850"/>
    </source>
</evidence>
<evidence type="ECO:0000313" key="16">
    <source>
        <dbReference type="EMBL" id="CAI2361087.1"/>
    </source>
</evidence>
<comment type="caution">
    <text evidence="16">The sequence shown here is derived from an EMBL/GenBank/DDBJ whole genome shotgun (WGS) entry which is preliminary data.</text>
</comment>
<feature type="transmembrane region" description="Helical" evidence="14">
    <location>
        <begin position="170"/>
        <end position="189"/>
    </location>
</feature>
<dbReference type="PROSITE" id="PS50850">
    <property type="entry name" value="MFS"/>
    <property type="match status" value="1"/>
</dbReference>
<dbReference type="Gene3D" id="1.20.1250.20">
    <property type="entry name" value="MFS general substrate transporter like domains"/>
    <property type="match status" value="1"/>
</dbReference>
<comment type="catalytic activity">
    <reaction evidence="11">
        <text>D-glucosamine(out) = D-glucosamine(in)</text>
        <dbReference type="Rhea" id="RHEA:78423"/>
        <dbReference type="ChEBI" id="CHEBI:58723"/>
    </reaction>
    <physiologicalReaction direction="left-to-right" evidence="11">
        <dbReference type="Rhea" id="RHEA:78424"/>
    </physiologicalReaction>
</comment>
<dbReference type="InterPro" id="IPR036259">
    <property type="entry name" value="MFS_trans_sf"/>
</dbReference>
<comment type="catalytic activity">
    <reaction evidence="12">
        <text>D-fructose(out) = D-fructose(in)</text>
        <dbReference type="Rhea" id="RHEA:60372"/>
        <dbReference type="ChEBI" id="CHEBI:37721"/>
    </reaction>
    <physiologicalReaction direction="left-to-right" evidence="12">
        <dbReference type="Rhea" id="RHEA:60373"/>
    </physiologicalReaction>
</comment>
<evidence type="ECO:0000256" key="5">
    <source>
        <dbReference type="ARBA" id="ARBA00022989"/>
    </source>
</evidence>
<evidence type="ECO:0000256" key="4">
    <source>
        <dbReference type="ARBA" id="ARBA00022692"/>
    </source>
</evidence>
<feature type="transmembrane region" description="Helical" evidence="14">
    <location>
        <begin position="64"/>
        <end position="82"/>
    </location>
</feature>
<dbReference type="GO" id="GO:0005351">
    <property type="term" value="F:carbohydrate:proton symporter activity"/>
    <property type="evidence" value="ECO:0007669"/>
    <property type="project" value="TreeGrafter"/>
</dbReference>